<comment type="caution">
    <text evidence="2">The sequence shown here is derived from an EMBL/GenBank/DDBJ whole genome shotgun (WGS) entry which is preliminary data.</text>
</comment>
<evidence type="ECO:0000313" key="3">
    <source>
        <dbReference type="Proteomes" id="UP001321760"/>
    </source>
</evidence>
<proteinExistence type="predicted"/>
<sequence>MHLPTLAAVALGAITASASHLTLITRLDPGIFSSFDRQGIWHTNTGALHQVSIEGGCRTNIGVPGVRELCMDFDKMRGHWWTTGNGKRCFRHSRGRMVGSCMKGTCWIDRWVEVNCNW</sequence>
<reference evidence="2" key="1">
    <citation type="journal article" date="2023" name="Mol. Phylogenet. Evol.">
        <title>Genome-scale phylogeny and comparative genomics of the fungal order Sordariales.</title>
        <authorList>
            <person name="Hensen N."/>
            <person name="Bonometti L."/>
            <person name="Westerberg I."/>
            <person name="Brannstrom I.O."/>
            <person name="Guillou S."/>
            <person name="Cros-Aarteil S."/>
            <person name="Calhoun S."/>
            <person name="Haridas S."/>
            <person name="Kuo A."/>
            <person name="Mondo S."/>
            <person name="Pangilinan J."/>
            <person name="Riley R."/>
            <person name="LaButti K."/>
            <person name="Andreopoulos B."/>
            <person name="Lipzen A."/>
            <person name="Chen C."/>
            <person name="Yan M."/>
            <person name="Daum C."/>
            <person name="Ng V."/>
            <person name="Clum A."/>
            <person name="Steindorff A."/>
            <person name="Ohm R.A."/>
            <person name="Martin F."/>
            <person name="Silar P."/>
            <person name="Natvig D.O."/>
            <person name="Lalanne C."/>
            <person name="Gautier V."/>
            <person name="Ament-Velasquez S.L."/>
            <person name="Kruys A."/>
            <person name="Hutchinson M.I."/>
            <person name="Powell A.J."/>
            <person name="Barry K."/>
            <person name="Miller A.N."/>
            <person name="Grigoriev I.V."/>
            <person name="Debuchy R."/>
            <person name="Gladieux P."/>
            <person name="Hiltunen Thoren M."/>
            <person name="Johannesson H."/>
        </authorList>
    </citation>
    <scope>NUCLEOTIDE SEQUENCE</scope>
    <source>
        <strain evidence="2">PSN243</strain>
    </source>
</reference>
<dbReference type="EMBL" id="MU865959">
    <property type="protein sequence ID" value="KAK4446156.1"/>
    <property type="molecule type" value="Genomic_DNA"/>
</dbReference>
<dbReference type="AlphaFoldDB" id="A0AAV9GCF8"/>
<evidence type="ECO:0000256" key="1">
    <source>
        <dbReference type="SAM" id="SignalP"/>
    </source>
</evidence>
<feature type="signal peptide" evidence="1">
    <location>
        <begin position="1"/>
        <end position="18"/>
    </location>
</feature>
<keyword evidence="3" id="KW-1185">Reference proteome</keyword>
<protein>
    <submittedName>
        <fullName evidence="2">Uncharacterized protein</fullName>
    </submittedName>
</protein>
<accession>A0AAV9GCF8</accession>
<gene>
    <name evidence="2" type="ORF">QBC34DRAFT_383577</name>
</gene>
<evidence type="ECO:0000313" key="2">
    <source>
        <dbReference type="EMBL" id="KAK4446156.1"/>
    </source>
</evidence>
<name>A0AAV9GCF8_9PEZI</name>
<feature type="chain" id="PRO_5043541347" evidence="1">
    <location>
        <begin position="19"/>
        <end position="118"/>
    </location>
</feature>
<organism evidence="2 3">
    <name type="scientific">Podospora aff. communis PSN243</name>
    <dbReference type="NCBI Taxonomy" id="3040156"/>
    <lineage>
        <taxon>Eukaryota</taxon>
        <taxon>Fungi</taxon>
        <taxon>Dikarya</taxon>
        <taxon>Ascomycota</taxon>
        <taxon>Pezizomycotina</taxon>
        <taxon>Sordariomycetes</taxon>
        <taxon>Sordariomycetidae</taxon>
        <taxon>Sordariales</taxon>
        <taxon>Podosporaceae</taxon>
        <taxon>Podospora</taxon>
    </lineage>
</organism>
<keyword evidence="1" id="KW-0732">Signal</keyword>
<dbReference type="Proteomes" id="UP001321760">
    <property type="component" value="Unassembled WGS sequence"/>
</dbReference>
<reference evidence="2" key="2">
    <citation type="submission" date="2023-05" db="EMBL/GenBank/DDBJ databases">
        <authorList>
            <consortium name="Lawrence Berkeley National Laboratory"/>
            <person name="Steindorff A."/>
            <person name="Hensen N."/>
            <person name="Bonometti L."/>
            <person name="Westerberg I."/>
            <person name="Brannstrom I.O."/>
            <person name="Guillou S."/>
            <person name="Cros-Aarteil S."/>
            <person name="Calhoun S."/>
            <person name="Haridas S."/>
            <person name="Kuo A."/>
            <person name="Mondo S."/>
            <person name="Pangilinan J."/>
            <person name="Riley R."/>
            <person name="Labutti K."/>
            <person name="Andreopoulos B."/>
            <person name="Lipzen A."/>
            <person name="Chen C."/>
            <person name="Yanf M."/>
            <person name="Daum C."/>
            <person name="Ng V."/>
            <person name="Clum A."/>
            <person name="Ohm R."/>
            <person name="Martin F."/>
            <person name="Silar P."/>
            <person name="Natvig D."/>
            <person name="Lalanne C."/>
            <person name="Gautier V."/>
            <person name="Ament-Velasquez S.L."/>
            <person name="Kruys A."/>
            <person name="Hutchinson M.I."/>
            <person name="Powell A.J."/>
            <person name="Barry K."/>
            <person name="Miller A.N."/>
            <person name="Grigoriev I.V."/>
            <person name="Debuchy R."/>
            <person name="Gladieux P."/>
            <person name="Thoren M.H."/>
            <person name="Johannesson H."/>
        </authorList>
    </citation>
    <scope>NUCLEOTIDE SEQUENCE</scope>
    <source>
        <strain evidence="2">PSN243</strain>
    </source>
</reference>